<dbReference type="InterPro" id="IPR012349">
    <property type="entry name" value="Split_barrel_FMN-bd"/>
</dbReference>
<evidence type="ECO:0000313" key="1">
    <source>
        <dbReference type="EMBL" id="KRL20184.1"/>
    </source>
</evidence>
<reference evidence="1 2" key="1">
    <citation type="journal article" date="2015" name="Genome Announc.">
        <title>Expanding the biotechnology potential of lactobacilli through comparative genomics of 213 strains and associated genera.</title>
        <authorList>
            <person name="Sun Z."/>
            <person name="Harris H.M."/>
            <person name="McCann A."/>
            <person name="Guo C."/>
            <person name="Argimon S."/>
            <person name="Zhang W."/>
            <person name="Yang X."/>
            <person name="Jeffery I.B."/>
            <person name="Cooney J.C."/>
            <person name="Kagawa T.F."/>
            <person name="Liu W."/>
            <person name="Song Y."/>
            <person name="Salvetti E."/>
            <person name="Wrobel A."/>
            <person name="Rasinkangas P."/>
            <person name="Parkhill J."/>
            <person name="Rea M.C."/>
            <person name="O'Sullivan O."/>
            <person name="Ritari J."/>
            <person name="Douillard F.P."/>
            <person name="Paul Ross R."/>
            <person name="Yang R."/>
            <person name="Briner A.E."/>
            <person name="Felis G.E."/>
            <person name="de Vos W.M."/>
            <person name="Barrangou R."/>
            <person name="Klaenhammer T.R."/>
            <person name="Caufield P.W."/>
            <person name="Cui Y."/>
            <person name="Zhang H."/>
            <person name="O'Toole P.W."/>
        </authorList>
    </citation>
    <scope>NUCLEOTIDE SEQUENCE [LARGE SCALE GENOMIC DNA]</scope>
    <source>
        <strain evidence="1 2">DSM 10532</strain>
    </source>
</reference>
<dbReference type="OrthoDB" id="9794954at2"/>
<evidence type="ECO:0000313" key="2">
    <source>
        <dbReference type="Proteomes" id="UP000051311"/>
    </source>
</evidence>
<proteinExistence type="predicted"/>
<dbReference type="PATRIC" id="fig|1423748.3.peg.316"/>
<dbReference type="Gene3D" id="2.30.110.10">
    <property type="entry name" value="Electron Transport, Fmn-binding Protein, Chain A"/>
    <property type="match status" value="1"/>
</dbReference>
<organism evidence="1 2">
    <name type="scientific">Lactobacillus gallinarum DSM 10532 = JCM 2011</name>
    <dbReference type="NCBI Taxonomy" id="1423748"/>
    <lineage>
        <taxon>Bacteria</taxon>
        <taxon>Bacillati</taxon>
        <taxon>Bacillota</taxon>
        <taxon>Bacilli</taxon>
        <taxon>Lactobacillales</taxon>
        <taxon>Lactobacillaceae</taxon>
        <taxon>Lactobacillus</taxon>
    </lineage>
</organism>
<protein>
    <recommendedName>
        <fullName evidence="3">Pyridoxamine 5'-phosphate oxidase putative domain-containing protein</fullName>
    </recommendedName>
</protein>
<dbReference type="AlphaFoldDB" id="A0A0R1NUZ3"/>
<dbReference type="EMBL" id="AZEL01000071">
    <property type="protein sequence ID" value="KRL20184.1"/>
    <property type="molecule type" value="Genomic_DNA"/>
</dbReference>
<dbReference type="SUPFAM" id="SSF50475">
    <property type="entry name" value="FMN-binding split barrel"/>
    <property type="match status" value="1"/>
</dbReference>
<accession>A0A0R1NUZ3</accession>
<comment type="caution">
    <text evidence="1">The sequence shown here is derived from an EMBL/GenBank/DDBJ whole genome shotgun (WGS) entry which is preliminary data.</text>
</comment>
<evidence type="ECO:0008006" key="3">
    <source>
        <dbReference type="Google" id="ProtNLM"/>
    </source>
</evidence>
<dbReference type="Proteomes" id="UP000051311">
    <property type="component" value="Unassembled WGS sequence"/>
</dbReference>
<dbReference type="STRING" id="1423748.FC37_GL000300"/>
<name>A0A0R1NUZ3_9LACO</name>
<sequence length="127" mass="14402">MFMQGFGHPRSNAADIELVDKQNRLIFSTIVNGAFYNRLKKHPFISITGLKGTETMNSVAVTVNGKVEEVDDSYMDQIYQAHPEMVEIDSADSRSSRSTLRPFAITPIDGSVYDLRQKPVFQKHFNF</sequence>
<gene>
    <name evidence="1" type="ORF">FC37_GL000300</name>
</gene>